<gene>
    <name evidence="1" type="ORF">NCTC10736_01167</name>
</gene>
<evidence type="ECO:0000313" key="2">
    <source>
        <dbReference type="Proteomes" id="UP000255061"/>
    </source>
</evidence>
<dbReference type="RefSeq" id="WP_115405709.1">
    <property type="nucleotide sequence ID" value="NZ_UGYV01000001.1"/>
</dbReference>
<reference evidence="1 2" key="1">
    <citation type="submission" date="2018-06" db="EMBL/GenBank/DDBJ databases">
        <authorList>
            <consortium name="Pathogen Informatics"/>
            <person name="Doyle S."/>
        </authorList>
    </citation>
    <scope>NUCLEOTIDE SEQUENCE [LARGE SCALE GENOMIC DNA]</scope>
    <source>
        <strain evidence="1 2">NCTC10736</strain>
    </source>
</reference>
<protein>
    <submittedName>
        <fullName evidence="1">Uncharacterized protein</fullName>
    </submittedName>
</protein>
<dbReference type="EMBL" id="UGYV01000001">
    <property type="protein sequence ID" value="SUI69465.1"/>
    <property type="molecule type" value="Genomic_DNA"/>
</dbReference>
<proteinExistence type="predicted"/>
<dbReference type="Proteomes" id="UP000255061">
    <property type="component" value="Unassembled WGS sequence"/>
</dbReference>
<sequence>MNKSEDLGKRQNSGLELATKIDHANHFSDLVKLLAMRFWALFSRNSKSSKTITSIDLLLMLKKLSLFDKNNIVIRLAYSSIVVQNNIVITWVIAEFNVRGC</sequence>
<dbReference type="AlphaFoldDB" id="A0A379ZWI2"/>
<accession>A0A379ZWI2</accession>
<evidence type="ECO:0000313" key="1">
    <source>
        <dbReference type="EMBL" id="SUI69465.1"/>
    </source>
</evidence>
<organism evidence="1 2">
    <name type="scientific">Shewanella morhuae</name>
    <dbReference type="NCBI Taxonomy" id="365591"/>
    <lineage>
        <taxon>Bacteria</taxon>
        <taxon>Pseudomonadati</taxon>
        <taxon>Pseudomonadota</taxon>
        <taxon>Gammaproteobacteria</taxon>
        <taxon>Alteromonadales</taxon>
        <taxon>Shewanellaceae</taxon>
        <taxon>Shewanella</taxon>
    </lineage>
</organism>
<name>A0A379ZWI2_9GAMM</name>